<dbReference type="RefSeq" id="XP_033574045.1">
    <property type="nucleotide sequence ID" value="XM_033728863.1"/>
</dbReference>
<evidence type="ECO:0000313" key="1">
    <source>
        <dbReference type="EMBL" id="KAF2807081.1"/>
    </source>
</evidence>
<sequence>MDLTPTVSAPALSGTKCASSSSLRILENPPSSAADVVVIFSQLVTHRKRQEDCCERLKAAKLPARIVTFAYDAQPPNSMNNGTQGLTCAEAAAVFCHSLSSEREASGRKNDPIIFITTSISVDSIIPIILGDSLSPLAEETDINSIISAPIKRSTFGVLRLPASPYTYRQRILETAILSSLQAVIIIPLHIYKLYCGSLFDTSWPIWSSLPVIGFVITASLSERPSVGILSFWIGIDLIIRVFQDSPALLFVQKALKYTLLGYFALGYVDLATMQFDVNRNDRLQ</sequence>
<protein>
    <submittedName>
        <fullName evidence="1 3">Uncharacterized protein</fullName>
    </submittedName>
</protein>
<dbReference type="EMBL" id="MU003705">
    <property type="protein sequence ID" value="KAF2807081.1"/>
    <property type="molecule type" value="Genomic_DNA"/>
</dbReference>
<dbReference type="Proteomes" id="UP000504636">
    <property type="component" value="Unplaced"/>
</dbReference>
<accession>A0A6A6YE36</accession>
<gene>
    <name evidence="1 3" type="ORF">BDZ99DRAFT_73620</name>
</gene>
<reference evidence="3" key="2">
    <citation type="submission" date="2020-04" db="EMBL/GenBank/DDBJ databases">
        <authorList>
            <consortium name="NCBI Genome Project"/>
        </authorList>
    </citation>
    <scope>NUCLEOTIDE SEQUENCE</scope>
    <source>
        <strain evidence="3">CBS 304.34</strain>
    </source>
</reference>
<dbReference type="AlphaFoldDB" id="A0A6A6YE36"/>
<organism evidence="1">
    <name type="scientific">Mytilinidion resinicola</name>
    <dbReference type="NCBI Taxonomy" id="574789"/>
    <lineage>
        <taxon>Eukaryota</taxon>
        <taxon>Fungi</taxon>
        <taxon>Dikarya</taxon>
        <taxon>Ascomycota</taxon>
        <taxon>Pezizomycotina</taxon>
        <taxon>Dothideomycetes</taxon>
        <taxon>Pleosporomycetidae</taxon>
        <taxon>Mytilinidiales</taxon>
        <taxon>Mytilinidiaceae</taxon>
        <taxon>Mytilinidion</taxon>
    </lineage>
</organism>
<proteinExistence type="predicted"/>
<evidence type="ECO:0000313" key="3">
    <source>
        <dbReference type="RefSeq" id="XP_033574045.1"/>
    </source>
</evidence>
<name>A0A6A6YE36_9PEZI</name>
<dbReference type="GeneID" id="54469756"/>
<dbReference type="OrthoDB" id="3759714at2759"/>
<reference evidence="1 3" key="1">
    <citation type="journal article" date="2020" name="Stud. Mycol.">
        <title>101 Dothideomycetes genomes: a test case for predicting lifestyles and emergence of pathogens.</title>
        <authorList>
            <person name="Haridas S."/>
            <person name="Albert R."/>
            <person name="Binder M."/>
            <person name="Bloem J."/>
            <person name="Labutti K."/>
            <person name="Salamov A."/>
            <person name="Andreopoulos B."/>
            <person name="Baker S."/>
            <person name="Barry K."/>
            <person name="Bills G."/>
            <person name="Bluhm B."/>
            <person name="Cannon C."/>
            <person name="Castanera R."/>
            <person name="Culley D."/>
            <person name="Daum C."/>
            <person name="Ezra D."/>
            <person name="Gonzalez J."/>
            <person name="Henrissat B."/>
            <person name="Kuo A."/>
            <person name="Liang C."/>
            <person name="Lipzen A."/>
            <person name="Lutzoni F."/>
            <person name="Magnuson J."/>
            <person name="Mondo S."/>
            <person name="Nolan M."/>
            <person name="Ohm R."/>
            <person name="Pangilinan J."/>
            <person name="Park H.-J."/>
            <person name="Ramirez L."/>
            <person name="Alfaro M."/>
            <person name="Sun H."/>
            <person name="Tritt A."/>
            <person name="Yoshinaga Y."/>
            <person name="Zwiers L.-H."/>
            <person name="Turgeon B."/>
            <person name="Goodwin S."/>
            <person name="Spatafora J."/>
            <person name="Crous P."/>
            <person name="Grigoriev I."/>
        </authorList>
    </citation>
    <scope>NUCLEOTIDE SEQUENCE</scope>
    <source>
        <strain evidence="1 3">CBS 304.34</strain>
    </source>
</reference>
<keyword evidence="2" id="KW-1185">Reference proteome</keyword>
<reference evidence="3" key="3">
    <citation type="submission" date="2025-04" db="UniProtKB">
        <authorList>
            <consortium name="RefSeq"/>
        </authorList>
    </citation>
    <scope>IDENTIFICATION</scope>
    <source>
        <strain evidence="3">CBS 304.34</strain>
    </source>
</reference>
<evidence type="ECO:0000313" key="2">
    <source>
        <dbReference type="Proteomes" id="UP000504636"/>
    </source>
</evidence>